<dbReference type="KEGG" id="mff:MFFC18_40650"/>
<dbReference type="EMBL" id="CP042912">
    <property type="protein sequence ID" value="QEG24149.1"/>
    <property type="molecule type" value="Genomic_DNA"/>
</dbReference>
<proteinExistence type="predicted"/>
<dbReference type="InterPro" id="IPR011042">
    <property type="entry name" value="6-blade_b-propeller_TolB-like"/>
</dbReference>
<reference evidence="2 3" key="1">
    <citation type="submission" date="2019-08" db="EMBL/GenBank/DDBJ databases">
        <title>Deep-cultivation of Planctomycetes and their phenomic and genomic characterization uncovers novel biology.</title>
        <authorList>
            <person name="Wiegand S."/>
            <person name="Jogler M."/>
            <person name="Boedeker C."/>
            <person name="Pinto D."/>
            <person name="Vollmers J."/>
            <person name="Rivas-Marin E."/>
            <person name="Kohn T."/>
            <person name="Peeters S.H."/>
            <person name="Heuer A."/>
            <person name="Rast P."/>
            <person name="Oberbeckmann S."/>
            <person name="Bunk B."/>
            <person name="Jeske O."/>
            <person name="Meyerdierks A."/>
            <person name="Storesund J.E."/>
            <person name="Kallscheuer N."/>
            <person name="Luecker S."/>
            <person name="Lage O.M."/>
            <person name="Pohl T."/>
            <person name="Merkel B.J."/>
            <person name="Hornburger P."/>
            <person name="Mueller R.-W."/>
            <person name="Bruemmer F."/>
            <person name="Labrenz M."/>
            <person name="Spormann A.M."/>
            <person name="Op den Camp H."/>
            <person name="Overmann J."/>
            <person name="Amann R."/>
            <person name="Jetten M.S.M."/>
            <person name="Mascher T."/>
            <person name="Medema M.H."/>
            <person name="Devos D.P."/>
            <person name="Kaster A.-K."/>
            <person name="Ovreas L."/>
            <person name="Rohde M."/>
            <person name="Galperin M.Y."/>
            <person name="Jogler C."/>
        </authorList>
    </citation>
    <scope>NUCLEOTIDE SEQUENCE [LARGE SCALE GENOMIC DNA]</scope>
    <source>
        <strain evidence="2 3">FC18</strain>
    </source>
</reference>
<evidence type="ECO:0000313" key="2">
    <source>
        <dbReference type="EMBL" id="QEG24149.1"/>
    </source>
</evidence>
<dbReference type="AlphaFoldDB" id="A0A5B9PF28"/>
<organism evidence="2 3">
    <name type="scientific">Mariniblastus fucicola</name>
    <dbReference type="NCBI Taxonomy" id="980251"/>
    <lineage>
        <taxon>Bacteria</taxon>
        <taxon>Pseudomonadati</taxon>
        <taxon>Planctomycetota</taxon>
        <taxon>Planctomycetia</taxon>
        <taxon>Pirellulales</taxon>
        <taxon>Pirellulaceae</taxon>
        <taxon>Mariniblastus</taxon>
    </lineage>
</organism>
<feature type="chain" id="PRO_5023122216" evidence="1">
    <location>
        <begin position="25"/>
        <end position="351"/>
    </location>
</feature>
<feature type="signal peptide" evidence="1">
    <location>
        <begin position="1"/>
        <end position="24"/>
    </location>
</feature>
<keyword evidence="3" id="KW-1185">Reference proteome</keyword>
<evidence type="ECO:0000313" key="3">
    <source>
        <dbReference type="Proteomes" id="UP000322214"/>
    </source>
</evidence>
<protein>
    <submittedName>
        <fullName evidence="2">WD40-like Beta Propeller Repeat protein</fullName>
    </submittedName>
</protein>
<name>A0A5B9PF28_9BACT</name>
<dbReference type="InterPro" id="IPR015943">
    <property type="entry name" value="WD40/YVTN_repeat-like_dom_sf"/>
</dbReference>
<gene>
    <name evidence="2" type="ORF">MFFC18_40650</name>
</gene>
<dbReference type="Gene3D" id="2.120.10.30">
    <property type="entry name" value="TolB, C-terminal domain"/>
    <property type="match status" value="1"/>
</dbReference>
<dbReference type="Proteomes" id="UP000322214">
    <property type="component" value="Chromosome"/>
</dbReference>
<evidence type="ECO:0000256" key="1">
    <source>
        <dbReference type="SAM" id="SignalP"/>
    </source>
</evidence>
<dbReference type="RefSeq" id="WP_157665086.1">
    <property type="nucleotide sequence ID" value="NZ_LWSI01000014.1"/>
</dbReference>
<sequence length="351" mass="38733" precursor="true">MKKILLPAVCLLLLTISLATSSHAQTKSALGALAVSPDGKTLVAAGYNRVMYVCNPDDLTVNKRIYLNIVPYEAFFSSDGSSLVIFSSDKVITIYDTATWKRKAEIKKTYDIAIASKTNEMVVMHGTKYRDSKRFTPVAVYDLSTGEKKCETSFEMDGYAIGTNEDASQVIVISRARTDESEAKEKTPKELEGMERDEFEQKHDGRIADVLWLDGELKETNRYSSFYSDSGNNVCLIKDHVATFIVYRNRCATLSPDGDIKLFRTGTSYNYGIGVSPDGKTLASGGLATGMVMDIDKKTSISFDHPRLPGFPEYFYGFAFGADGTIYGGTSAWRIIKISPEGEVLSETPIF</sequence>
<dbReference type="Gene3D" id="2.130.10.10">
    <property type="entry name" value="YVTN repeat-like/Quinoprotein amine dehydrogenase"/>
    <property type="match status" value="1"/>
</dbReference>
<keyword evidence="1" id="KW-0732">Signal</keyword>
<accession>A0A5B9PF28</accession>
<dbReference type="SUPFAM" id="SSF82171">
    <property type="entry name" value="DPP6 N-terminal domain-like"/>
    <property type="match status" value="1"/>
</dbReference>
<dbReference type="STRING" id="980251.GCA_001642875_00641"/>